<evidence type="ECO:0000313" key="2">
    <source>
        <dbReference type="EMBL" id="MCC8363796.1"/>
    </source>
</evidence>
<dbReference type="InterPro" id="IPR036249">
    <property type="entry name" value="Thioredoxin-like_sf"/>
</dbReference>
<dbReference type="InterPro" id="IPR003782">
    <property type="entry name" value="SCO1/SenC"/>
</dbReference>
<dbReference type="SUPFAM" id="SSF52833">
    <property type="entry name" value="Thioredoxin-like"/>
    <property type="match status" value="1"/>
</dbReference>
<keyword evidence="3" id="KW-1185">Reference proteome</keyword>
<evidence type="ECO:0000313" key="3">
    <source>
        <dbReference type="Proteomes" id="UP001165293"/>
    </source>
</evidence>
<accession>A0ABS8JJM2</accession>
<dbReference type="Gene3D" id="3.40.30.10">
    <property type="entry name" value="Glutaredoxin"/>
    <property type="match status" value="1"/>
</dbReference>
<reference evidence="2" key="1">
    <citation type="submission" date="2021-10" db="EMBL/GenBank/DDBJ databases">
        <authorList>
            <person name="Lyu M."/>
            <person name="Wang X."/>
            <person name="Meng X."/>
            <person name="Xu K."/>
        </authorList>
    </citation>
    <scope>NUCLEOTIDE SEQUENCE</scope>
    <source>
        <strain evidence="2">A6</strain>
    </source>
</reference>
<comment type="similarity">
    <text evidence="1">Belongs to the SCO1/2 family.</text>
</comment>
<sequence length="210" mass="22924">MNRRWWPTAVAIVVVLVAAMCCVHATTRGFRALTSDKARQVEFASAPVAVPDIALVDSRNRIVPLRSAVGEKEWTVVALVYTQCTTLCLLTSSSEAWLQSNLEAKALDSRVGLLTISFDPARDTPDVLAQYAHHVKAQPGQWAIATVTTQRDLDRLLDAFGVVVIPGEDGELIHNGALFLVDREGRIFDAFDPDAADEVLLRLTTLASTQ</sequence>
<dbReference type="EMBL" id="JAJGAK010000003">
    <property type="protein sequence ID" value="MCC8363796.1"/>
    <property type="molecule type" value="Genomic_DNA"/>
</dbReference>
<comment type="caution">
    <text evidence="2">The sequence shown here is derived from an EMBL/GenBank/DDBJ whole genome shotgun (WGS) entry which is preliminary data.</text>
</comment>
<dbReference type="Proteomes" id="UP001165293">
    <property type="component" value="Unassembled WGS sequence"/>
</dbReference>
<dbReference type="RefSeq" id="WP_230527601.1">
    <property type="nucleotide sequence ID" value="NZ_JAJGAK010000003.1"/>
</dbReference>
<proteinExistence type="inferred from homology"/>
<name>A0ABS8JJM2_9GAMM</name>
<protein>
    <submittedName>
        <fullName evidence="2">SCO family protein</fullName>
    </submittedName>
</protein>
<gene>
    <name evidence="2" type="ORF">LK996_12005</name>
</gene>
<dbReference type="Pfam" id="PF02630">
    <property type="entry name" value="SCO1-SenC"/>
    <property type="match status" value="1"/>
</dbReference>
<organism evidence="2 3">
    <name type="scientific">Noviluteimonas lactosilytica</name>
    <dbReference type="NCBI Taxonomy" id="2888523"/>
    <lineage>
        <taxon>Bacteria</taxon>
        <taxon>Pseudomonadati</taxon>
        <taxon>Pseudomonadota</taxon>
        <taxon>Gammaproteobacteria</taxon>
        <taxon>Lysobacterales</taxon>
        <taxon>Lysobacteraceae</taxon>
        <taxon>Noviluteimonas</taxon>
    </lineage>
</organism>
<dbReference type="CDD" id="cd02968">
    <property type="entry name" value="SCO"/>
    <property type="match status" value="1"/>
</dbReference>
<evidence type="ECO:0000256" key="1">
    <source>
        <dbReference type="ARBA" id="ARBA00010996"/>
    </source>
</evidence>
<dbReference type="PANTHER" id="PTHR12151">
    <property type="entry name" value="ELECTRON TRANSPORT PROTIN SCO1/SENC FAMILY MEMBER"/>
    <property type="match status" value="1"/>
</dbReference>
<dbReference type="PANTHER" id="PTHR12151:SF25">
    <property type="entry name" value="LINALOOL DEHYDRATASE_ISOMERASE DOMAIN-CONTAINING PROTEIN"/>
    <property type="match status" value="1"/>
</dbReference>